<feature type="chain" id="PRO_5047216099" evidence="1">
    <location>
        <begin position="17"/>
        <end position="213"/>
    </location>
</feature>
<protein>
    <submittedName>
        <fullName evidence="3">DUF305 domain-containing protein</fullName>
    </submittedName>
</protein>
<evidence type="ECO:0000313" key="4">
    <source>
        <dbReference type="Proteomes" id="UP001212498"/>
    </source>
</evidence>
<organism evidence="3 4">
    <name type="scientific">Nonomuraea ferruginea</name>
    <dbReference type="NCBI Taxonomy" id="46174"/>
    <lineage>
        <taxon>Bacteria</taxon>
        <taxon>Bacillati</taxon>
        <taxon>Actinomycetota</taxon>
        <taxon>Actinomycetes</taxon>
        <taxon>Streptosporangiales</taxon>
        <taxon>Streptosporangiaceae</taxon>
        <taxon>Nonomuraea</taxon>
    </lineage>
</organism>
<proteinExistence type="predicted"/>
<comment type="caution">
    <text evidence="3">The sequence shown here is derived from an EMBL/GenBank/DDBJ whole genome shotgun (WGS) entry which is preliminary data.</text>
</comment>
<evidence type="ECO:0000313" key="3">
    <source>
        <dbReference type="EMBL" id="MDA0642566.1"/>
    </source>
</evidence>
<evidence type="ECO:0000259" key="2">
    <source>
        <dbReference type="Pfam" id="PF03713"/>
    </source>
</evidence>
<dbReference type="Gene3D" id="1.20.1260.10">
    <property type="match status" value="1"/>
</dbReference>
<reference evidence="3 4" key="1">
    <citation type="submission" date="2022-11" db="EMBL/GenBank/DDBJ databases">
        <title>Nonomuraea corallina sp. nov., a new species of the genus Nonomuraea isolated from sea side sediment in Thai sea.</title>
        <authorList>
            <person name="Ngamcharungchit C."/>
            <person name="Matsumoto A."/>
            <person name="Suriyachadkun C."/>
            <person name="Panbangred W."/>
            <person name="Inahashi Y."/>
            <person name="Intra B."/>
        </authorList>
    </citation>
    <scope>NUCLEOTIDE SEQUENCE [LARGE SCALE GENOMIC DNA]</scope>
    <source>
        <strain evidence="3 4">DSM 43553</strain>
    </source>
</reference>
<feature type="domain" description="DUF305" evidence="2">
    <location>
        <begin position="64"/>
        <end position="207"/>
    </location>
</feature>
<dbReference type="PROSITE" id="PS51257">
    <property type="entry name" value="PROKAR_LIPOPROTEIN"/>
    <property type="match status" value="1"/>
</dbReference>
<dbReference type="PANTHER" id="PTHR36933:SF1">
    <property type="entry name" value="SLL0788 PROTEIN"/>
    <property type="match status" value="1"/>
</dbReference>
<dbReference type="RefSeq" id="WP_271277076.1">
    <property type="nucleotide sequence ID" value="NZ_BAABFD010000005.1"/>
</dbReference>
<keyword evidence="1" id="KW-0732">Signal</keyword>
<dbReference type="EMBL" id="JAPNUD010000044">
    <property type="protein sequence ID" value="MDA0642566.1"/>
    <property type="molecule type" value="Genomic_DNA"/>
</dbReference>
<accession>A0ABT4T0J7</accession>
<sequence>MRALLVTVLLTSSALAACGAEAPQPSPVGTEAPVIVPQSPGATARTATPGERIGQVPATPTAADVRFAEGMIPHHRQALEMTALAANRTTTASVLGFAEQIALSQQPEITIMSDWLAALGRRVPSGHDHRGMEGYGMATEEQLKALRAAEGGVFDRMFLQLMIRHHEGALKMAEEELAGGRDQRMRLMARDMYAGQGIEIARMRKILDKLPAR</sequence>
<keyword evidence="4" id="KW-1185">Reference proteome</keyword>
<dbReference type="InterPro" id="IPR005183">
    <property type="entry name" value="DUF305_CopM-like"/>
</dbReference>
<name>A0ABT4T0J7_9ACTN</name>
<gene>
    <name evidence="3" type="ORF">OUY24_18185</name>
</gene>
<feature type="signal peptide" evidence="1">
    <location>
        <begin position="1"/>
        <end position="16"/>
    </location>
</feature>
<evidence type="ECO:0000256" key="1">
    <source>
        <dbReference type="SAM" id="SignalP"/>
    </source>
</evidence>
<dbReference type="PANTHER" id="PTHR36933">
    <property type="entry name" value="SLL0788 PROTEIN"/>
    <property type="match status" value="1"/>
</dbReference>
<dbReference type="InterPro" id="IPR012347">
    <property type="entry name" value="Ferritin-like"/>
</dbReference>
<dbReference type="Proteomes" id="UP001212498">
    <property type="component" value="Unassembled WGS sequence"/>
</dbReference>
<dbReference type="Pfam" id="PF03713">
    <property type="entry name" value="DUF305"/>
    <property type="match status" value="1"/>
</dbReference>